<sequence>MTVDEQDPAVVRLRRESGSVVVAPPRVDTVLRRVHERRREQRQHRIQAFAALSVVLIAVAGALLVNRDWGQDVVTPLAAAPIAEWPLRGSLAGDRDLLARAEETWRQSPHRPSGAVRAVFAGSPPYSGTANFAVVAMVSAEGSVAFVTTPAGRQIDMSTLLLRAVAPVEAGAPAIGFIAARPDPRDEVAGIAFGLAAPTLSAPNLVSSALDYSLGDGNHHVDGAFWAQVAQPVAAWNSRLDLGALGAVDPAAGTADPVSRVGLRRTDQGLVADGASEGDLIATRDGALGVVGPSGVLDTDLSALGEWGTAVVPYNNVVGTLTDDGEFRPDGIVYPDNRVVLVREDVTVTLGTVAPDGAAWRLVRAADPAAAPATGWRVGLP</sequence>
<accession>A0A918G6Z3</accession>
<reference evidence="2" key="1">
    <citation type="journal article" date="2014" name="Int. J. Syst. Evol. Microbiol.">
        <title>Complete genome sequence of Corynebacterium casei LMG S-19264T (=DSM 44701T), isolated from a smear-ripened cheese.</title>
        <authorList>
            <consortium name="US DOE Joint Genome Institute (JGI-PGF)"/>
            <person name="Walter F."/>
            <person name="Albersmeier A."/>
            <person name="Kalinowski J."/>
            <person name="Ruckert C."/>
        </authorList>
    </citation>
    <scope>NUCLEOTIDE SEQUENCE</scope>
    <source>
        <strain evidence="2">JCM 3276</strain>
    </source>
</reference>
<evidence type="ECO:0000313" key="3">
    <source>
        <dbReference type="Proteomes" id="UP000660680"/>
    </source>
</evidence>
<comment type="caution">
    <text evidence="2">The sequence shown here is derived from an EMBL/GenBank/DDBJ whole genome shotgun (WGS) entry which is preliminary data.</text>
</comment>
<dbReference type="Proteomes" id="UP000660680">
    <property type="component" value="Unassembled WGS sequence"/>
</dbReference>
<dbReference type="RefSeq" id="WP_189209451.1">
    <property type="nucleotide sequence ID" value="NZ_BMRB01000001.1"/>
</dbReference>
<name>A0A918G6Z3_9PSEU</name>
<dbReference type="EMBL" id="BMRB01000001">
    <property type="protein sequence ID" value="GGS22832.1"/>
    <property type="molecule type" value="Genomic_DNA"/>
</dbReference>
<keyword evidence="1" id="KW-0472">Membrane</keyword>
<feature type="transmembrane region" description="Helical" evidence="1">
    <location>
        <begin position="46"/>
        <end position="65"/>
    </location>
</feature>
<keyword evidence="1" id="KW-1133">Transmembrane helix</keyword>
<protein>
    <submittedName>
        <fullName evidence="2">Uncharacterized protein</fullName>
    </submittedName>
</protein>
<proteinExistence type="predicted"/>
<evidence type="ECO:0000313" key="2">
    <source>
        <dbReference type="EMBL" id="GGS22832.1"/>
    </source>
</evidence>
<reference evidence="2" key="2">
    <citation type="submission" date="2020-09" db="EMBL/GenBank/DDBJ databases">
        <authorList>
            <person name="Sun Q."/>
            <person name="Ohkuma M."/>
        </authorList>
    </citation>
    <scope>NUCLEOTIDE SEQUENCE</scope>
    <source>
        <strain evidence="2">JCM 3276</strain>
    </source>
</reference>
<keyword evidence="1" id="KW-0812">Transmembrane</keyword>
<keyword evidence="3" id="KW-1185">Reference proteome</keyword>
<evidence type="ECO:0000256" key="1">
    <source>
        <dbReference type="SAM" id="Phobius"/>
    </source>
</evidence>
<organism evidence="2 3">
    <name type="scientific">Actinokineospora fastidiosa</name>
    <dbReference type="NCBI Taxonomy" id="1816"/>
    <lineage>
        <taxon>Bacteria</taxon>
        <taxon>Bacillati</taxon>
        <taxon>Actinomycetota</taxon>
        <taxon>Actinomycetes</taxon>
        <taxon>Pseudonocardiales</taxon>
        <taxon>Pseudonocardiaceae</taxon>
        <taxon>Actinokineospora</taxon>
    </lineage>
</organism>
<gene>
    <name evidence="2" type="ORF">GCM10010171_14600</name>
</gene>
<dbReference type="AlphaFoldDB" id="A0A918G6Z3"/>